<dbReference type="EMBL" id="BGPR01000028">
    <property type="protein sequence ID" value="GBL82339.1"/>
    <property type="molecule type" value="Genomic_DNA"/>
</dbReference>
<evidence type="ECO:0000313" key="1">
    <source>
        <dbReference type="EMBL" id="GBL82339.1"/>
    </source>
</evidence>
<reference evidence="1 2" key="1">
    <citation type="journal article" date="2019" name="Sci. Rep.">
        <title>Orb-weaving spider Araneus ventricosus genome elucidates the spidroin gene catalogue.</title>
        <authorList>
            <person name="Kono N."/>
            <person name="Nakamura H."/>
            <person name="Ohtoshi R."/>
            <person name="Moran D.A.P."/>
            <person name="Shinohara A."/>
            <person name="Yoshida Y."/>
            <person name="Fujiwara M."/>
            <person name="Mori M."/>
            <person name="Tomita M."/>
            <person name="Arakawa K."/>
        </authorList>
    </citation>
    <scope>NUCLEOTIDE SEQUENCE [LARGE SCALE GENOMIC DNA]</scope>
</reference>
<protein>
    <submittedName>
        <fullName evidence="1">Uncharacterized protein</fullName>
    </submittedName>
</protein>
<comment type="caution">
    <text evidence="1">The sequence shown here is derived from an EMBL/GenBank/DDBJ whole genome shotgun (WGS) entry which is preliminary data.</text>
</comment>
<name>A0A4Y2ASY3_ARAVE</name>
<gene>
    <name evidence="1" type="ORF">AVEN_252500_1</name>
</gene>
<proteinExistence type="predicted"/>
<keyword evidence="2" id="KW-1185">Reference proteome</keyword>
<dbReference type="Proteomes" id="UP000499080">
    <property type="component" value="Unassembled WGS sequence"/>
</dbReference>
<organism evidence="1 2">
    <name type="scientific">Araneus ventricosus</name>
    <name type="common">Orbweaver spider</name>
    <name type="synonym">Epeira ventricosa</name>
    <dbReference type="NCBI Taxonomy" id="182803"/>
    <lineage>
        <taxon>Eukaryota</taxon>
        <taxon>Metazoa</taxon>
        <taxon>Ecdysozoa</taxon>
        <taxon>Arthropoda</taxon>
        <taxon>Chelicerata</taxon>
        <taxon>Arachnida</taxon>
        <taxon>Araneae</taxon>
        <taxon>Araneomorphae</taxon>
        <taxon>Entelegynae</taxon>
        <taxon>Araneoidea</taxon>
        <taxon>Araneidae</taxon>
        <taxon>Araneus</taxon>
    </lineage>
</organism>
<accession>A0A4Y2ASY3</accession>
<evidence type="ECO:0000313" key="2">
    <source>
        <dbReference type="Proteomes" id="UP000499080"/>
    </source>
</evidence>
<dbReference type="AlphaFoldDB" id="A0A4Y2ASY3"/>
<sequence length="156" mass="17887">MRVKLDIHHKDVPIHLEGFLADRFHFQSIKFCVSFTSRTVPTVNPSPMGNQIPMACHEFRHAVFQKKVDWSSMVPILIDVGESRIETLRNQINYKNLIGMGLEFVAASTGGMGPELSHKTLEYQFRFSLLNANDAFFIIEVLWVQIVHSVNVLKFK</sequence>